<evidence type="ECO:0000256" key="4">
    <source>
        <dbReference type="ARBA" id="ARBA00022692"/>
    </source>
</evidence>
<reference evidence="9" key="2">
    <citation type="submission" date="2021-04" db="EMBL/GenBank/DDBJ databases">
        <authorList>
            <person name="Gilroy R."/>
        </authorList>
    </citation>
    <scope>NUCLEOTIDE SEQUENCE</scope>
    <source>
        <strain evidence="9">CHK165-2605</strain>
    </source>
</reference>
<dbReference type="InterPro" id="IPR004254">
    <property type="entry name" value="AdipoR/HlyIII-related"/>
</dbReference>
<dbReference type="Pfam" id="PF03006">
    <property type="entry name" value="HlyIII"/>
    <property type="match status" value="1"/>
</dbReference>
<feature type="binding site" evidence="7">
    <location>
        <position position="75"/>
    </location>
    <ligand>
        <name>Zn(2+)</name>
        <dbReference type="ChEBI" id="CHEBI:29105"/>
    </ligand>
</feature>
<dbReference type="GO" id="GO:0046872">
    <property type="term" value="F:metal ion binding"/>
    <property type="evidence" value="ECO:0007669"/>
    <property type="project" value="UniProtKB-KW"/>
</dbReference>
<evidence type="ECO:0000256" key="1">
    <source>
        <dbReference type="ARBA" id="ARBA00004651"/>
    </source>
</evidence>
<dbReference type="GO" id="GO:0140911">
    <property type="term" value="F:pore-forming activity"/>
    <property type="evidence" value="ECO:0007669"/>
    <property type="project" value="InterPro"/>
</dbReference>
<evidence type="ECO:0000256" key="2">
    <source>
        <dbReference type="ARBA" id="ARBA00008488"/>
    </source>
</evidence>
<feature type="transmembrane region" description="Helical" evidence="8">
    <location>
        <begin position="208"/>
        <end position="228"/>
    </location>
</feature>
<evidence type="ECO:0000313" key="10">
    <source>
        <dbReference type="Proteomes" id="UP000823895"/>
    </source>
</evidence>
<dbReference type="NCBIfam" id="TIGR01065">
    <property type="entry name" value="hlyIII"/>
    <property type="match status" value="1"/>
</dbReference>
<evidence type="ECO:0000313" key="9">
    <source>
        <dbReference type="EMBL" id="HJC44261.1"/>
    </source>
</evidence>
<keyword evidence="6 8" id="KW-0472">Membrane</keyword>
<evidence type="ECO:0000256" key="6">
    <source>
        <dbReference type="ARBA" id="ARBA00023136"/>
    </source>
</evidence>
<feature type="transmembrane region" description="Helical" evidence="8">
    <location>
        <begin position="92"/>
        <end position="111"/>
    </location>
</feature>
<dbReference type="GO" id="GO:0005886">
    <property type="term" value="C:plasma membrane"/>
    <property type="evidence" value="ECO:0007669"/>
    <property type="project" value="UniProtKB-SubCell"/>
</dbReference>
<dbReference type="PANTHER" id="PTHR20855">
    <property type="entry name" value="ADIPOR/PROGESTIN RECEPTOR-RELATED"/>
    <property type="match status" value="1"/>
</dbReference>
<keyword evidence="3" id="KW-1003">Cell membrane</keyword>
<organism evidence="9 10">
    <name type="scientific">Candidatus Mediterraneibacter gallistercoris</name>
    <dbReference type="NCBI Taxonomy" id="2838671"/>
    <lineage>
        <taxon>Bacteria</taxon>
        <taxon>Bacillati</taxon>
        <taxon>Bacillota</taxon>
        <taxon>Clostridia</taxon>
        <taxon>Lachnospirales</taxon>
        <taxon>Lachnospiraceae</taxon>
        <taxon>Mediterraneibacter</taxon>
    </lineage>
</organism>
<feature type="transmembrane region" description="Helical" evidence="8">
    <location>
        <begin position="52"/>
        <end position="71"/>
    </location>
</feature>
<comment type="subcellular location">
    <subcellularLocation>
        <location evidence="1">Cell membrane</location>
        <topology evidence="1">Multi-pass membrane protein</topology>
    </subcellularLocation>
</comment>
<dbReference type="Proteomes" id="UP000823895">
    <property type="component" value="Unassembled WGS sequence"/>
</dbReference>
<feature type="transmembrane region" description="Helical" evidence="8">
    <location>
        <begin position="171"/>
        <end position="196"/>
    </location>
</feature>
<comment type="similarity">
    <text evidence="2">Belongs to the UPF0073 (Hly-III) family.</text>
</comment>
<gene>
    <name evidence="9" type="ORF">H9756_11410</name>
</gene>
<feature type="transmembrane region" description="Helical" evidence="8">
    <location>
        <begin position="147"/>
        <end position="165"/>
    </location>
</feature>
<feature type="transmembrane region" description="Helical" evidence="8">
    <location>
        <begin position="117"/>
        <end position="140"/>
    </location>
</feature>
<feature type="binding site" evidence="7">
    <location>
        <position position="206"/>
    </location>
    <ligand>
        <name>Zn(2+)</name>
        <dbReference type="ChEBI" id="CHEBI:29105"/>
    </ligand>
</feature>
<evidence type="ECO:0000256" key="5">
    <source>
        <dbReference type="ARBA" id="ARBA00022989"/>
    </source>
</evidence>
<keyword evidence="7" id="KW-0862">Zinc</keyword>
<evidence type="ECO:0000256" key="7">
    <source>
        <dbReference type="PIRSR" id="PIRSR604254-1"/>
    </source>
</evidence>
<reference evidence="9" key="1">
    <citation type="journal article" date="2021" name="PeerJ">
        <title>Extensive microbial diversity within the chicken gut microbiome revealed by metagenomics and culture.</title>
        <authorList>
            <person name="Gilroy R."/>
            <person name="Ravi A."/>
            <person name="Getino M."/>
            <person name="Pursley I."/>
            <person name="Horton D.L."/>
            <person name="Alikhan N.F."/>
            <person name="Baker D."/>
            <person name="Gharbi K."/>
            <person name="Hall N."/>
            <person name="Watson M."/>
            <person name="Adriaenssens E.M."/>
            <person name="Foster-Nyarko E."/>
            <person name="Jarju S."/>
            <person name="Secka A."/>
            <person name="Antonio M."/>
            <person name="Oren A."/>
            <person name="Chaudhuri R.R."/>
            <person name="La Ragione R."/>
            <person name="Hildebrand F."/>
            <person name="Pallen M.J."/>
        </authorList>
    </citation>
    <scope>NUCLEOTIDE SEQUENCE</scope>
    <source>
        <strain evidence="9">CHK165-2605</strain>
    </source>
</reference>
<keyword evidence="7" id="KW-0479">Metal-binding</keyword>
<sequence>MNIERPADSKKQPKKLHIKEPGSAITHFIGMLMAMFAAVPLLIKAANEPSRIYIISLAVYAASLILLYAASTTYHTFDISEKVNTILKKIDHMMISVLIAGSYTPVCLLVLKGRIGIILLSIVWAIAIAGILIKAFWVYCPKWVSSVLYIGMGWTCVLAFTQLLNNLSPAAFGWLLSGGIIYTVGGVIYALKLPLFNSRHKNFGSHEIFHLFVMGGSACHFVVMYAFLLP</sequence>
<keyword evidence="4 8" id="KW-0812">Transmembrane</keyword>
<feature type="transmembrane region" description="Helical" evidence="8">
    <location>
        <begin position="21"/>
        <end position="46"/>
    </location>
</feature>
<protein>
    <submittedName>
        <fullName evidence="9">Hemolysin III family protein</fullName>
    </submittedName>
</protein>
<dbReference type="EMBL" id="DWWI01000237">
    <property type="protein sequence ID" value="HJC44261.1"/>
    <property type="molecule type" value="Genomic_DNA"/>
</dbReference>
<comment type="caution">
    <text evidence="9">The sequence shown here is derived from an EMBL/GenBank/DDBJ whole genome shotgun (WGS) entry which is preliminary data.</text>
</comment>
<feature type="binding site" evidence="7">
    <location>
        <position position="210"/>
    </location>
    <ligand>
        <name>Zn(2+)</name>
        <dbReference type="ChEBI" id="CHEBI:29105"/>
    </ligand>
</feature>
<proteinExistence type="inferred from homology"/>
<dbReference type="PANTHER" id="PTHR20855:SF3">
    <property type="entry name" value="LD03007P"/>
    <property type="match status" value="1"/>
</dbReference>
<dbReference type="AlphaFoldDB" id="A0A9D2P6F7"/>
<keyword evidence="5 8" id="KW-1133">Transmembrane helix</keyword>
<name>A0A9D2P6F7_9FIRM</name>
<evidence type="ECO:0000256" key="3">
    <source>
        <dbReference type="ARBA" id="ARBA00022475"/>
    </source>
</evidence>
<evidence type="ECO:0000256" key="8">
    <source>
        <dbReference type="SAM" id="Phobius"/>
    </source>
</evidence>
<accession>A0A9D2P6F7</accession>
<dbReference type="InterPro" id="IPR005744">
    <property type="entry name" value="Hy-lIII"/>
</dbReference>